<name>A0A0C3N9K7_PHLG1</name>
<feature type="region of interest" description="Disordered" evidence="1">
    <location>
        <begin position="1"/>
        <end position="34"/>
    </location>
</feature>
<evidence type="ECO:0000256" key="1">
    <source>
        <dbReference type="SAM" id="MobiDB-lite"/>
    </source>
</evidence>
<feature type="compositionally biased region" description="Basic and acidic residues" evidence="1">
    <location>
        <begin position="1"/>
        <end position="10"/>
    </location>
</feature>
<organism evidence="2 3">
    <name type="scientific">Phlebiopsis gigantea (strain 11061_1 CR5-6)</name>
    <name type="common">White-rot fungus</name>
    <name type="synonym">Peniophora gigantea</name>
    <dbReference type="NCBI Taxonomy" id="745531"/>
    <lineage>
        <taxon>Eukaryota</taxon>
        <taxon>Fungi</taxon>
        <taxon>Dikarya</taxon>
        <taxon>Basidiomycota</taxon>
        <taxon>Agaricomycotina</taxon>
        <taxon>Agaricomycetes</taxon>
        <taxon>Polyporales</taxon>
        <taxon>Phanerochaetaceae</taxon>
        <taxon>Phlebiopsis</taxon>
    </lineage>
</organism>
<gene>
    <name evidence="2" type="ORF">PHLGIDRAFT_384093</name>
</gene>
<dbReference type="EMBL" id="KN840879">
    <property type="protein sequence ID" value="KIP01179.1"/>
    <property type="molecule type" value="Genomic_DNA"/>
</dbReference>
<sequence>MCDNEAHSSLDAHGGAVVRIPPPPTADTGNTPRKSTLCRATDVGGCAVEACGFPESCGFQWRSMFCISDMSASAWV</sequence>
<keyword evidence="3" id="KW-1185">Reference proteome</keyword>
<evidence type="ECO:0000313" key="3">
    <source>
        <dbReference type="Proteomes" id="UP000053257"/>
    </source>
</evidence>
<accession>A0A0C3N9K7</accession>
<proteinExistence type="predicted"/>
<evidence type="ECO:0000313" key="2">
    <source>
        <dbReference type="EMBL" id="KIP01179.1"/>
    </source>
</evidence>
<protein>
    <submittedName>
        <fullName evidence="2">Uncharacterized protein</fullName>
    </submittedName>
</protein>
<dbReference type="AlphaFoldDB" id="A0A0C3N9K7"/>
<dbReference type="HOGENOM" id="CLU_2655331_0_0_1"/>
<dbReference type="Proteomes" id="UP000053257">
    <property type="component" value="Unassembled WGS sequence"/>
</dbReference>
<reference evidence="2 3" key="1">
    <citation type="journal article" date="2014" name="PLoS Genet.">
        <title>Analysis of the Phlebiopsis gigantea genome, transcriptome and secretome provides insight into its pioneer colonization strategies of wood.</title>
        <authorList>
            <person name="Hori C."/>
            <person name="Ishida T."/>
            <person name="Igarashi K."/>
            <person name="Samejima M."/>
            <person name="Suzuki H."/>
            <person name="Master E."/>
            <person name="Ferreira P."/>
            <person name="Ruiz-Duenas F.J."/>
            <person name="Held B."/>
            <person name="Canessa P."/>
            <person name="Larrondo L.F."/>
            <person name="Schmoll M."/>
            <person name="Druzhinina I.S."/>
            <person name="Kubicek C.P."/>
            <person name="Gaskell J.A."/>
            <person name="Kersten P."/>
            <person name="St John F."/>
            <person name="Glasner J."/>
            <person name="Sabat G."/>
            <person name="Splinter BonDurant S."/>
            <person name="Syed K."/>
            <person name="Yadav J."/>
            <person name="Mgbeahuruike A.C."/>
            <person name="Kovalchuk A."/>
            <person name="Asiegbu F.O."/>
            <person name="Lackner G."/>
            <person name="Hoffmeister D."/>
            <person name="Rencoret J."/>
            <person name="Gutierrez A."/>
            <person name="Sun H."/>
            <person name="Lindquist E."/>
            <person name="Barry K."/>
            <person name="Riley R."/>
            <person name="Grigoriev I.V."/>
            <person name="Henrissat B."/>
            <person name="Kues U."/>
            <person name="Berka R.M."/>
            <person name="Martinez A.T."/>
            <person name="Covert S.F."/>
            <person name="Blanchette R.A."/>
            <person name="Cullen D."/>
        </authorList>
    </citation>
    <scope>NUCLEOTIDE SEQUENCE [LARGE SCALE GENOMIC DNA]</scope>
    <source>
        <strain evidence="2 3">11061_1 CR5-6</strain>
    </source>
</reference>